<keyword evidence="1" id="KW-0732">Signal</keyword>
<dbReference type="EMBL" id="EZ406097">
    <property type="protein sequence ID" value="ACX53896.1"/>
    <property type="molecule type" value="mRNA"/>
</dbReference>
<reference evidence="3" key="2">
    <citation type="journal article" date="2013" name="Ticks Tick Borne Dis.">
        <title>Proteome of Rhipicephalus sanguineus tick saliva induced by the secretagogues pilocarpine and dopamine.</title>
        <authorList>
            <person name="Oliveira C.J."/>
            <person name="Anatriello E."/>
            <person name="de Miranda-Santos I.K."/>
            <person name="Francischetti I.M."/>
            <person name="Sa-Nunes A."/>
            <person name="Ferreira B.R."/>
            <person name="Ribeiro J.M."/>
        </authorList>
    </citation>
    <scope>NUCLEOTIDE SEQUENCE</scope>
    <source>
        <tissue evidence="3">Salivary glands</tissue>
    </source>
</reference>
<reference evidence="3" key="1">
    <citation type="journal article" date="2010" name="BMC Genomics">
        <title>An insight into the sialotranscriptome of the brown dog tick, Rhipicephalus sanguineus.</title>
        <authorList>
            <person name="Anatriello E."/>
            <person name="Ribeiro J.M."/>
            <person name="de Miranda-Santos I.K."/>
            <person name="Brandao L.G."/>
            <person name="Anderson J.M."/>
            <person name="Valenzuela J.G."/>
            <person name="Maruyama S.R."/>
            <person name="Silva J.S."/>
            <person name="Ferreira B.R."/>
        </authorList>
    </citation>
    <scope>NUCLEOTIDE SEQUENCE</scope>
    <source>
        <tissue evidence="3">Salivary glands</tissue>
    </source>
</reference>
<accession>C9W1E9</accession>
<evidence type="ECO:0000256" key="1">
    <source>
        <dbReference type="SAM" id="SignalP"/>
    </source>
</evidence>
<feature type="chain" id="PRO_5003002709" evidence="1">
    <location>
        <begin position="21"/>
        <end position="155"/>
    </location>
</feature>
<dbReference type="GO" id="GO:0004867">
    <property type="term" value="F:serine-type endopeptidase inhibitor activity"/>
    <property type="evidence" value="ECO:0007669"/>
    <property type="project" value="InterPro"/>
</dbReference>
<protein>
    <submittedName>
        <fullName evidence="3">Serine proteinase inhibitor</fullName>
    </submittedName>
</protein>
<dbReference type="PROSITE" id="PS50279">
    <property type="entry name" value="BPTI_KUNITZ_2"/>
    <property type="match status" value="1"/>
</dbReference>
<evidence type="ECO:0000259" key="2">
    <source>
        <dbReference type="PROSITE" id="PS50279"/>
    </source>
</evidence>
<dbReference type="AlphaFoldDB" id="C9W1E9"/>
<dbReference type="Gene3D" id="4.10.410.10">
    <property type="entry name" value="Pancreatic trypsin inhibitor Kunitz domain"/>
    <property type="match status" value="1"/>
</dbReference>
<evidence type="ECO:0000313" key="3">
    <source>
        <dbReference type="EMBL" id="ACX53896.1"/>
    </source>
</evidence>
<dbReference type="SUPFAM" id="SSF57362">
    <property type="entry name" value="BPTI-like"/>
    <property type="match status" value="1"/>
</dbReference>
<proteinExistence type="evidence at transcript level"/>
<organism evidence="3">
    <name type="scientific">Rhipicephalus sanguineus</name>
    <name type="common">Brown dog tick</name>
    <name type="synonym">Ixodes sanguineus</name>
    <dbReference type="NCBI Taxonomy" id="34632"/>
    <lineage>
        <taxon>Eukaryota</taxon>
        <taxon>Metazoa</taxon>
        <taxon>Ecdysozoa</taxon>
        <taxon>Arthropoda</taxon>
        <taxon>Chelicerata</taxon>
        <taxon>Arachnida</taxon>
        <taxon>Acari</taxon>
        <taxon>Parasitiformes</taxon>
        <taxon>Ixodida</taxon>
        <taxon>Ixodoidea</taxon>
        <taxon>Ixodidae</taxon>
        <taxon>Rhipicephalinae</taxon>
        <taxon>Rhipicephalus</taxon>
        <taxon>Rhipicephalus</taxon>
    </lineage>
</organism>
<feature type="signal peptide" evidence="1">
    <location>
        <begin position="1"/>
        <end position="20"/>
    </location>
</feature>
<dbReference type="InterPro" id="IPR002223">
    <property type="entry name" value="Kunitz_BPTI"/>
</dbReference>
<feature type="domain" description="BPTI/Kunitz inhibitor" evidence="2">
    <location>
        <begin position="83"/>
        <end position="133"/>
    </location>
</feature>
<name>C9W1E9_RHISA</name>
<dbReference type="InterPro" id="IPR036880">
    <property type="entry name" value="Kunitz_BPTI_sf"/>
</dbReference>
<sequence length="155" mass="18056">MDKRAFVLILVLSNIVPLLAWGSLARVYRRPKTTAKTQQDIQPKAFAARSQYQRGAAKGYKVYQPKCYSRTSGTCIYPLLCLCRPRDELGFHRVTDADKRWYYNNSTGRCEERMAAPNGCNDFHDKEMCERHCYNVTERVRSFWNASYVQAVLRQ</sequence>